<feature type="compositionally biased region" description="Basic and acidic residues" evidence="1">
    <location>
        <begin position="1"/>
        <end position="16"/>
    </location>
</feature>
<keyword evidence="2" id="KW-1133">Transmembrane helix</keyword>
<evidence type="ECO:0000256" key="2">
    <source>
        <dbReference type="SAM" id="Phobius"/>
    </source>
</evidence>
<feature type="compositionally biased region" description="Basic and acidic residues" evidence="1">
    <location>
        <begin position="118"/>
        <end position="148"/>
    </location>
</feature>
<dbReference type="AlphaFoldDB" id="A0A1I6J6G5"/>
<evidence type="ECO:0000313" key="4">
    <source>
        <dbReference type="Proteomes" id="UP000214760"/>
    </source>
</evidence>
<feature type="transmembrane region" description="Helical" evidence="2">
    <location>
        <begin position="414"/>
        <end position="436"/>
    </location>
</feature>
<evidence type="ECO:0008006" key="5">
    <source>
        <dbReference type="Google" id="ProtNLM"/>
    </source>
</evidence>
<feature type="region of interest" description="Disordered" evidence="1">
    <location>
        <begin position="1"/>
        <end position="20"/>
    </location>
</feature>
<sequence>MSSENKTDTGSADKPRSALTLDYRKHARAAVYDGLNDYEDVLAERIRGDAQGTLAEGIAFEKMSYAEAEELSEQSNEPGFGEEEYMDSERNAGHSAGDRESELPPGEIPEAAAEEPDRDERPDGMSEEQPERMSDERPDRIFNERSGEMPDDGIAVWECGRCGSRMLGAKDFKGFLCPFCNGLMEVEPKKRAENWASYIVPFRKTREDAVEAFRRMERQGLIRTSKSPTRMERNIYGMYIPFYLCSGDVSGRVEYHRNYRGTHEMPVKLNRFGGVTLRGVPQDALNELPDTMIDTIGPFDSRCKERFRTEHLFEHPASVATETIREMSGRIRSKMESAARSAFVLDQEEPDGMTARSSRLHTTNMDFERAYLPVYFTVAPQGKRKVWFVMNGQTGRAAVLEPMSERRMERYCRWVLWTTFAVSMLLMIMFLILEFLSIRANYVWAAALLTVMIGISANLSMREEMIRKQREWKEGVAIDALWYAHRVDFRDDF</sequence>
<organism evidence="3 4">
    <name type="scientific">[Clostridium] aminophilum</name>
    <dbReference type="NCBI Taxonomy" id="1526"/>
    <lineage>
        <taxon>Bacteria</taxon>
        <taxon>Bacillati</taxon>
        <taxon>Bacillota</taxon>
        <taxon>Clostridia</taxon>
        <taxon>Lachnospirales</taxon>
        <taxon>Lachnospiraceae</taxon>
    </lineage>
</organism>
<feature type="transmembrane region" description="Helical" evidence="2">
    <location>
        <begin position="442"/>
        <end position="461"/>
    </location>
</feature>
<reference evidence="3 4" key="1">
    <citation type="submission" date="2016-10" db="EMBL/GenBank/DDBJ databases">
        <authorList>
            <person name="de Groot N.N."/>
        </authorList>
    </citation>
    <scope>NUCLEOTIDE SEQUENCE [LARGE SCALE GENOMIC DNA]</scope>
    <source>
        <strain evidence="3 4">F</strain>
    </source>
</reference>
<keyword evidence="2" id="KW-0472">Membrane</keyword>
<name>A0A1I6J6G5_9FIRM</name>
<keyword evidence="2" id="KW-0812">Transmembrane</keyword>
<evidence type="ECO:0000256" key="1">
    <source>
        <dbReference type="SAM" id="MobiDB-lite"/>
    </source>
</evidence>
<dbReference type="EMBL" id="FOZC01000005">
    <property type="protein sequence ID" value="SFR74110.1"/>
    <property type="molecule type" value="Genomic_DNA"/>
</dbReference>
<evidence type="ECO:0000313" key="3">
    <source>
        <dbReference type="EMBL" id="SFR74110.1"/>
    </source>
</evidence>
<gene>
    <name evidence="3" type="ORF">SAMN02910262_01209</name>
</gene>
<feature type="region of interest" description="Disordered" evidence="1">
    <location>
        <begin position="66"/>
        <end position="149"/>
    </location>
</feature>
<dbReference type="Proteomes" id="UP000214760">
    <property type="component" value="Unassembled WGS sequence"/>
</dbReference>
<proteinExistence type="predicted"/>
<accession>A0A1I6J6G5</accession>
<protein>
    <recommendedName>
        <fullName evidence="5">Replication restart DNA helicase PriA</fullName>
    </recommendedName>
</protein>
<dbReference type="RefSeq" id="WP_031474987.1">
    <property type="nucleotide sequence ID" value="NZ_FOZC01000005.1"/>
</dbReference>
<feature type="compositionally biased region" description="Basic and acidic residues" evidence="1">
    <location>
        <begin position="87"/>
        <end position="102"/>
    </location>
</feature>